<comment type="caution">
    <text evidence="1">The sequence shown here is derived from an EMBL/GenBank/DDBJ whole genome shotgun (WGS) entry which is preliminary data.</text>
</comment>
<reference evidence="1 2" key="1">
    <citation type="submission" date="2024-11" db="EMBL/GenBank/DDBJ databases">
        <title>A near-complete genome assembly of Cinchona calisaya.</title>
        <authorList>
            <person name="Lian D.C."/>
            <person name="Zhao X.W."/>
            <person name="Wei L."/>
        </authorList>
    </citation>
    <scope>NUCLEOTIDE SEQUENCE [LARGE SCALE GENOMIC DNA]</scope>
    <source>
        <tissue evidence="1">Nenye</tissue>
    </source>
</reference>
<proteinExistence type="predicted"/>
<keyword evidence="2" id="KW-1185">Reference proteome</keyword>
<dbReference type="Proteomes" id="UP001630127">
    <property type="component" value="Unassembled WGS sequence"/>
</dbReference>
<dbReference type="AlphaFoldDB" id="A0ABD3ACJ1"/>
<protein>
    <submittedName>
        <fullName evidence="1">Uncharacterized protein</fullName>
    </submittedName>
</protein>
<organism evidence="1 2">
    <name type="scientific">Cinchona calisaya</name>
    <dbReference type="NCBI Taxonomy" id="153742"/>
    <lineage>
        <taxon>Eukaryota</taxon>
        <taxon>Viridiplantae</taxon>
        <taxon>Streptophyta</taxon>
        <taxon>Embryophyta</taxon>
        <taxon>Tracheophyta</taxon>
        <taxon>Spermatophyta</taxon>
        <taxon>Magnoliopsida</taxon>
        <taxon>eudicotyledons</taxon>
        <taxon>Gunneridae</taxon>
        <taxon>Pentapetalae</taxon>
        <taxon>asterids</taxon>
        <taxon>lamiids</taxon>
        <taxon>Gentianales</taxon>
        <taxon>Rubiaceae</taxon>
        <taxon>Cinchonoideae</taxon>
        <taxon>Cinchoneae</taxon>
        <taxon>Cinchona</taxon>
    </lineage>
</organism>
<name>A0ABD3ACJ1_9GENT</name>
<evidence type="ECO:0000313" key="2">
    <source>
        <dbReference type="Proteomes" id="UP001630127"/>
    </source>
</evidence>
<evidence type="ECO:0000313" key="1">
    <source>
        <dbReference type="EMBL" id="KAL3529437.1"/>
    </source>
</evidence>
<gene>
    <name evidence="1" type="ORF">ACH5RR_008759</name>
</gene>
<dbReference type="EMBL" id="JBJUIK010000004">
    <property type="protein sequence ID" value="KAL3529437.1"/>
    <property type="molecule type" value="Genomic_DNA"/>
</dbReference>
<sequence length="111" mass="12939">MFVGKHSRRQLVPENSTQKVKRIGFRLSEVGLSKEEIARLRLVMSICRIRMHTKLQEARSTLLKDPLPLQGYQEEMARRNEPMENFGRHLSRLSNPIHVIAMRSCEIKGKD</sequence>
<accession>A0ABD3ACJ1</accession>